<dbReference type="PROSITE" id="PS51832">
    <property type="entry name" value="HD_GYP"/>
    <property type="match status" value="1"/>
</dbReference>
<reference evidence="4 5" key="1">
    <citation type="submission" date="2019-03" db="EMBL/GenBank/DDBJ databases">
        <title>Sequencing the genomes of 1000 actinobacteria strains.</title>
        <authorList>
            <person name="Klenk H.-P."/>
        </authorList>
    </citation>
    <scope>NUCLEOTIDE SEQUENCE [LARGE SCALE GENOMIC DNA]</scope>
    <source>
        <strain evidence="4 5">DSM 18936</strain>
    </source>
</reference>
<evidence type="ECO:0000313" key="5">
    <source>
        <dbReference type="Proteomes" id="UP000294558"/>
    </source>
</evidence>
<keyword evidence="2" id="KW-0472">Membrane</keyword>
<evidence type="ECO:0000259" key="3">
    <source>
        <dbReference type="PROSITE" id="PS51832"/>
    </source>
</evidence>
<protein>
    <submittedName>
        <fullName evidence="4">HD domain-containing protein</fullName>
    </submittedName>
</protein>
<dbReference type="Proteomes" id="UP000294558">
    <property type="component" value="Unassembled WGS sequence"/>
</dbReference>
<keyword evidence="5" id="KW-1185">Reference proteome</keyword>
<sequence length="594" mass="61209">MAGPTRGATESSATWRASRAGSFAIRSAAFLTPIVAAYVAIRLVGTHLIRPTGTVGLVVWILQAAAVGALVSHAVGRLTRRLLPLAALMQLTLVFPDRAPSRFGVALRSGTVKQMRERAQVYHRDGLGSSPAEAAENAIVLVNGLGRHDRLTRGHTERVRAYADLIAEEMGLSDDDRNGLAWGVLLHDVGKIEVPAAVLNKKEKLTDDEWQQLKRHPAIGAEMLRPLAPWLGEWVGAAGEHHERWDGKGYPTGLAGTDISLAGRITAVADAYDVITSKRSYKEPMSNAAAREELVRCSGGQFDPAVVRAMLNASVGRSRSAGWLAWLTEIPIVRAGVSVATSPAVGAAAFTTAAVLGLADDSAERRTAFAAELEQLTATATTDVPTAVGATPLDQTAEEPAAPEPASTGDDRRAAPEPAPDVAATVVPVVGEASTGAFVDTSSPDTTLTPLTTTPAATIPLAPVTTSTSPSTQKPNSDGAAPSTTLAPFEQPAGSPTGPTTSPTTIAAPGAPGAPTVVTPSTTAPVLLPSIELPSVSTPAVTTPVVTVPSVTTPVVTTPPITVPPIVAPPTSTTTVPPLISIDIDLPLLGGLLP</sequence>
<feature type="compositionally biased region" description="Polar residues" evidence="1">
    <location>
        <begin position="467"/>
        <end position="486"/>
    </location>
</feature>
<comment type="caution">
    <text evidence="4">The sequence shown here is derived from an EMBL/GenBank/DDBJ whole genome shotgun (WGS) entry which is preliminary data.</text>
</comment>
<feature type="compositionally biased region" description="Low complexity" evidence="1">
    <location>
        <begin position="492"/>
        <end position="518"/>
    </location>
</feature>
<keyword evidence="2" id="KW-1133">Transmembrane helix</keyword>
<dbReference type="InterPro" id="IPR003607">
    <property type="entry name" value="HD/PDEase_dom"/>
</dbReference>
<accession>A0A4R7HWU8</accession>
<evidence type="ECO:0000256" key="2">
    <source>
        <dbReference type="SAM" id="Phobius"/>
    </source>
</evidence>
<feature type="transmembrane region" description="Helical" evidence="2">
    <location>
        <begin position="53"/>
        <end position="75"/>
    </location>
</feature>
<keyword evidence="2" id="KW-0812">Transmembrane</keyword>
<dbReference type="PANTHER" id="PTHR43155">
    <property type="entry name" value="CYCLIC DI-GMP PHOSPHODIESTERASE PA4108-RELATED"/>
    <property type="match status" value="1"/>
</dbReference>
<feature type="domain" description="HD-GYP" evidence="3">
    <location>
        <begin position="130"/>
        <end position="326"/>
    </location>
</feature>
<evidence type="ECO:0000313" key="4">
    <source>
        <dbReference type="EMBL" id="TDT14633.1"/>
    </source>
</evidence>
<dbReference type="OrthoDB" id="9802066at2"/>
<dbReference type="PANTHER" id="PTHR43155:SF2">
    <property type="entry name" value="CYCLIC DI-GMP PHOSPHODIESTERASE PA4108"/>
    <property type="match status" value="1"/>
</dbReference>
<dbReference type="Gene3D" id="1.10.3210.10">
    <property type="entry name" value="Hypothetical protein af1432"/>
    <property type="match status" value="1"/>
</dbReference>
<gene>
    <name evidence="4" type="ORF">BDK89_0188</name>
</gene>
<evidence type="ECO:0000256" key="1">
    <source>
        <dbReference type="SAM" id="MobiDB-lite"/>
    </source>
</evidence>
<feature type="region of interest" description="Disordered" evidence="1">
    <location>
        <begin position="436"/>
        <end position="518"/>
    </location>
</feature>
<dbReference type="EMBL" id="SOAU01000001">
    <property type="protein sequence ID" value="TDT14633.1"/>
    <property type="molecule type" value="Genomic_DNA"/>
</dbReference>
<proteinExistence type="predicted"/>
<organism evidence="4 5">
    <name type="scientific">Ilumatobacter fluminis</name>
    <dbReference type="NCBI Taxonomy" id="467091"/>
    <lineage>
        <taxon>Bacteria</taxon>
        <taxon>Bacillati</taxon>
        <taxon>Actinomycetota</taxon>
        <taxon>Acidimicrobiia</taxon>
        <taxon>Acidimicrobiales</taxon>
        <taxon>Ilumatobacteraceae</taxon>
        <taxon>Ilumatobacter</taxon>
    </lineage>
</organism>
<dbReference type="SUPFAM" id="SSF109604">
    <property type="entry name" value="HD-domain/PDEase-like"/>
    <property type="match status" value="1"/>
</dbReference>
<dbReference type="Pfam" id="PF13487">
    <property type="entry name" value="HD_5"/>
    <property type="match status" value="1"/>
</dbReference>
<feature type="compositionally biased region" description="Low complexity" evidence="1">
    <location>
        <begin position="439"/>
        <end position="466"/>
    </location>
</feature>
<dbReference type="AlphaFoldDB" id="A0A4R7HWU8"/>
<name>A0A4R7HWU8_9ACTN</name>
<dbReference type="SMART" id="SM00471">
    <property type="entry name" value="HDc"/>
    <property type="match status" value="1"/>
</dbReference>
<dbReference type="InterPro" id="IPR037522">
    <property type="entry name" value="HD_GYP_dom"/>
</dbReference>
<feature type="region of interest" description="Disordered" evidence="1">
    <location>
        <begin position="381"/>
        <end position="419"/>
    </location>
</feature>
<dbReference type="CDD" id="cd00077">
    <property type="entry name" value="HDc"/>
    <property type="match status" value="1"/>
</dbReference>
<feature type="transmembrane region" description="Helical" evidence="2">
    <location>
        <begin position="20"/>
        <end position="41"/>
    </location>
</feature>
<feature type="compositionally biased region" description="Low complexity" evidence="1">
    <location>
        <begin position="381"/>
        <end position="406"/>
    </location>
</feature>
<dbReference type="RefSeq" id="WP_133867160.1">
    <property type="nucleotide sequence ID" value="NZ_SOAU01000001.1"/>
</dbReference>